<name>A0A4P6ZLH7_9LACO</name>
<sequence length="571" mass="66609">MSFDGAFTHAMAAELTKELVGGRISKINQPYPNEVIMVVRTNHHNYPLLLSANPTYSRVQITQVPYVNPPVPTPFTMTLRKYLQSGHLTRIQQMTNDRVLRFHIWSRNELGDLQHLILIDEIMGRNSNIILVDASDMTIIDASRRISKNKDRYRQILPGFKYVQPPKQTSLNPFTFDQYDQLKVLMDKYPNQNVLAKHLQHFIQGLGRSTARDLAWWLHQPGDLKSQFQKFFNYFNHPEPVLVKNAKGKTSFSVYPFRHQEVIKKFPDLSQLLDYYYQTRAQRDRVREKGAVLIKVARNELKKNQRKQKKLKKTYYSSKHANEYKHKGEILTTYMYKVKTGMSNVKLPDFYHPGKTVDIKLSYDRTPSENAQWYFKQYRKKQHAGVYAKQQTKEAKVNVNYFQNILDQIQLSKPSDLDDIKLELQQEGYLKDHQNNQKGHSKKRRHKVSKPERFISDDGTPIYVGKNNLQNDHLTKSADKRDTWMHTKQIHGSHVIVQSIKPSQKTLTQAALLAAYFSKGRESSNVPVDYTLVKHVKKPNGGKPGFVIYRHQHTLFVTPKASVIKHLRQNK</sequence>
<evidence type="ECO:0000256" key="5">
    <source>
        <dbReference type="HAMAP-Rule" id="MF_00844"/>
    </source>
</evidence>
<feature type="domain" description="NFACT RNA-binding" evidence="7">
    <location>
        <begin position="453"/>
        <end position="541"/>
    </location>
</feature>
<dbReference type="GO" id="GO:0019843">
    <property type="term" value="F:rRNA binding"/>
    <property type="evidence" value="ECO:0007669"/>
    <property type="project" value="UniProtKB-UniRule"/>
</dbReference>
<dbReference type="PANTHER" id="PTHR15239">
    <property type="entry name" value="NUCLEAR EXPORT MEDIATOR FACTOR NEMF"/>
    <property type="match status" value="1"/>
</dbReference>
<dbReference type="HAMAP" id="MF_00844_B">
    <property type="entry name" value="RqcH_B"/>
    <property type="match status" value="1"/>
</dbReference>
<dbReference type="AlphaFoldDB" id="A0A4P6ZLH7"/>
<evidence type="ECO:0000259" key="7">
    <source>
        <dbReference type="Pfam" id="PF05670"/>
    </source>
</evidence>
<dbReference type="GO" id="GO:0072344">
    <property type="term" value="P:rescue of stalled ribosome"/>
    <property type="evidence" value="ECO:0007669"/>
    <property type="project" value="UniProtKB-UniRule"/>
</dbReference>
<dbReference type="InterPro" id="IPR043682">
    <property type="entry name" value="RqcH_bacterial"/>
</dbReference>
<feature type="compositionally biased region" description="Basic residues" evidence="6">
    <location>
        <begin position="439"/>
        <end position="448"/>
    </location>
</feature>
<dbReference type="FunFam" id="2.30.310.10:FF:000004">
    <property type="entry name" value="Fibronectin-binding protein A"/>
    <property type="match status" value="1"/>
</dbReference>
<dbReference type="InterPro" id="IPR008532">
    <property type="entry name" value="NFACT_RNA-bd"/>
</dbReference>
<evidence type="ECO:0000313" key="9">
    <source>
        <dbReference type="Proteomes" id="UP000294321"/>
    </source>
</evidence>
<comment type="function">
    <text evidence="5">Key component of the ribosome quality control system (RQC), a ribosome-associated complex that mediates the extraction of incompletely synthesized nascent chains from stalled ribosomes and their subsequent degradation. RqcH recruits Ala-charged tRNA, and with RqcP directs the elongation of stalled nascent chains on 50S ribosomal subunits, leading to non-templated C-terminal alanine extensions (Ala tail). The Ala tail promotes nascent chain degradation. May add between 1 and at least 8 Ala residues. Binds to stalled 50S ribosomal subunits.</text>
</comment>
<keyword evidence="1 5" id="KW-0820">tRNA-binding</keyword>
<evidence type="ECO:0000256" key="1">
    <source>
        <dbReference type="ARBA" id="ARBA00022555"/>
    </source>
</evidence>
<gene>
    <name evidence="5" type="primary">rqcH</name>
    <name evidence="8" type="ORF">ELX58_05200</name>
</gene>
<comment type="subunit">
    <text evidence="5">Associates with stalled 50S ribosomal subunits. Binds to RqcP.</text>
</comment>
<dbReference type="KEGG" id="lji:ELX58_05200"/>
<dbReference type="GO" id="GO:1990112">
    <property type="term" value="C:RQC complex"/>
    <property type="evidence" value="ECO:0007669"/>
    <property type="project" value="TreeGrafter"/>
</dbReference>
<evidence type="ECO:0000256" key="4">
    <source>
        <dbReference type="ARBA" id="ARBA00022917"/>
    </source>
</evidence>
<dbReference type="EMBL" id="CP034726">
    <property type="protein sequence ID" value="QBP18538.1"/>
    <property type="molecule type" value="Genomic_DNA"/>
</dbReference>
<dbReference type="GO" id="GO:0043023">
    <property type="term" value="F:ribosomal large subunit binding"/>
    <property type="evidence" value="ECO:0007669"/>
    <property type="project" value="UniProtKB-UniRule"/>
</dbReference>
<dbReference type="InterPro" id="IPR051608">
    <property type="entry name" value="RQC_Subunit_NEMF"/>
</dbReference>
<keyword evidence="2 5" id="KW-0699">rRNA-binding</keyword>
<dbReference type="Gene3D" id="3.40.970.40">
    <property type="entry name" value="fibrinogen binding protein from staphylococcus aureus domain like"/>
    <property type="match status" value="1"/>
</dbReference>
<dbReference type="PANTHER" id="PTHR15239:SF6">
    <property type="entry name" value="RIBOSOME QUALITY CONTROL COMPLEX SUBUNIT NEMF"/>
    <property type="match status" value="1"/>
</dbReference>
<dbReference type="Gene3D" id="2.30.310.10">
    <property type="entry name" value="ibrinogen binding protein from staphylococcus aureus domain"/>
    <property type="match status" value="1"/>
</dbReference>
<dbReference type="GO" id="GO:0000049">
    <property type="term" value="F:tRNA binding"/>
    <property type="evidence" value="ECO:0007669"/>
    <property type="project" value="UniProtKB-UniRule"/>
</dbReference>
<comment type="similarity">
    <text evidence="5">Belongs to the NEMF family.</text>
</comment>
<proteinExistence type="inferred from homology"/>
<protein>
    <recommendedName>
        <fullName evidence="5">Rqc2 homolog RqcH</fullName>
        <shortName evidence="5">RqcH</shortName>
    </recommendedName>
</protein>
<dbReference type="Pfam" id="PF05670">
    <property type="entry name" value="NFACT-R_1"/>
    <property type="match status" value="1"/>
</dbReference>
<evidence type="ECO:0000256" key="6">
    <source>
        <dbReference type="SAM" id="MobiDB-lite"/>
    </source>
</evidence>
<keyword evidence="4 5" id="KW-0648">Protein biosynthesis</keyword>
<accession>A0A4P6ZLH7</accession>
<feature type="region of interest" description="Disordered" evidence="6">
    <location>
        <begin position="428"/>
        <end position="451"/>
    </location>
</feature>
<organism evidence="8 9">
    <name type="scientific">Acetilactobacillus jinshanensis</name>
    <dbReference type="NCBI Taxonomy" id="1720083"/>
    <lineage>
        <taxon>Bacteria</taxon>
        <taxon>Bacillati</taxon>
        <taxon>Bacillota</taxon>
        <taxon>Bacilli</taxon>
        <taxon>Lactobacillales</taxon>
        <taxon>Lactobacillaceae</taxon>
        <taxon>Acetilactobacillus</taxon>
    </lineage>
</organism>
<reference evidence="9" key="1">
    <citation type="submission" date="2018-12" db="EMBL/GenBank/DDBJ databases">
        <title>A new species of lactobacillus.</title>
        <authorList>
            <person name="Jian Y."/>
            <person name="Xin L."/>
            <person name="Hong Z.J."/>
            <person name="Ming L.Z."/>
            <person name="Hong X.Z."/>
        </authorList>
    </citation>
    <scope>NUCLEOTIDE SEQUENCE [LARGE SCALE GENOMIC DNA]</scope>
    <source>
        <strain evidence="9">HSLZ-75</strain>
    </source>
</reference>
<evidence type="ECO:0000313" key="8">
    <source>
        <dbReference type="EMBL" id="QBP18538.1"/>
    </source>
</evidence>
<dbReference type="Proteomes" id="UP000294321">
    <property type="component" value="Chromosome"/>
</dbReference>
<keyword evidence="9" id="KW-1185">Reference proteome</keyword>
<keyword evidence="3 5" id="KW-0694">RNA-binding</keyword>
<evidence type="ECO:0000256" key="2">
    <source>
        <dbReference type="ARBA" id="ARBA00022730"/>
    </source>
</evidence>
<dbReference type="RefSeq" id="WP_133442097.1">
    <property type="nucleotide sequence ID" value="NZ_CP034726.1"/>
</dbReference>
<evidence type="ECO:0000256" key="3">
    <source>
        <dbReference type="ARBA" id="ARBA00022884"/>
    </source>
</evidence>
<dbReference type="OrthoDB" id="9766163at2"/>
<dbReference type="Pfam" id="PF05833">
    <property type="entry name" value="NFACT_N"/>
    <property type="match status" value="1"/>
</dbReference>